<dbReference type="GO" id="GO:0010664">
    <property type="term" value="P:negative regulation of striated muscle cell apoptotic process"/>
    <property type="evidence" value="ECO:0007669"/>
    <property type="project" value="TreeGrafter"/>
</dbReference>
<feature type="region of interest" description="Disordered" evidence="2">
    <location>
        <begin position="270"/>
        <end position="338"/>
    </location>
</feature>
<evidence type="ECO:0000313" key="6">
    <source>
        <dbReference type="Proteomes" id="UP000694620"/>
    </source>
</evidence>
<dbReference type="Ensembl" id="ENSECRT00000024263.1">
    <property type="protein sequence ID" value="ENSECRP00000023740.1"/>
    <property type="gene ID" value="ENSECRG00000016092.1"/>
</dbReference>
<dbReference type="PANTHER" id="PTHR12329">
    <property type="entry name" value="BCL2-ASSOCIATED ATHANOGENE"/>
    <property type="match status" value="1"/>
</dbReference>
<evidence type="ECO:0000259" key="3">
    <source>
        <dbReference type="PROSITE" id="PS50020"/>
    </source>
</evidence>
<reference evidence="5" key="2">
    <citation type="submission" date="2025-09" db="UniProtKB">
        <authorList>
            <consortium name="Ensembl"/>
        </authorList>
    </citation>
    <scope>IDENTIFICATION</scope>
</reference>
<evidence type="ECO:0000256" key="1">
    <source>
        <dbReference type="ARBA" id="ARBA00023186"/>
    </source>
</evidence>
<dbReference type="GO" id="GO:0000774">
    <property type="term" value="F:adenyl-nucleotide exchange factor activity"/>
    <property type="evidence" value="ECO:0007669"/>
    <property type="project" value="TreeGrafter"/>
</dbReference>
<dbReference type="Gene3D" id="2.20.70.10">
    <property type="match status" value="1"/>
</dbReference>
<evidence type="ECO:0000259" key="4">
    <source>
        <dbReference type="PROSITE" id="PS51035"/>
    </source>
</evidence>
<feature type="compositionally biased region" description="Basic and acidic residues" evidence="2">
    <location>
        <begin position="56"/>
        <end position="67"/>
    </location>
</feature>
<dbReference type="SUPFAM" id="SSF51045">
    <property type="entry name" value="WW domain"/>
    <property type="match status" value="1"/>
</dbReference>
<dbReference type="GO" id="GO:0016020">
    <property type="term" value="C:membrane"/>
    <property type="evidence" value="ECO:0007669"/>
    <property type="project" value="TreeGrafter"/>
</dbReference>
<dbReference type="GO" id="GO:0046716">
    <property type="term" value="P:muscle cell cellular homeostasis"/>
    <property type="evidence" value="ECO:0007669"/>
    <property type="project" value="TreeGrafter"/>
</dbReference>
<feature type="compositionally biased region" description="Polar residues" evidence="2">
    <location>
        <begin position="68"/>
        <end position="83"/>
    </location>
</feature>
<dbReference type="GO" id="GO:0005829">
    <property type="term" value="C:cytosol"/>
    <property type="evidence" value="ECO:0007669"/>
    <property type="project" value="TreeGrafter"/>
</dbReference>
<dbReference type="PROSITE" id="PS51035">
    <property type="entry name" value="BAG"/>
    <property type="match status" value="1"/>
</dbReference>
<dbReference type="GO" id="GO:0005634">
    <property type="term" value="C:nucleus"/>
    <property type="evidence" value="ECO:0007669"/>
    <property type="project" value="TreeGrafter"/>
</dbReference>
<dbReference type="CDD" id="cd00201">
    <property type="entry name" value="WW"/>
    <property type="match status" value="1"/>
</dbReference>
<evidence type="ECO:0000256" key="2">
    <source>
        <dbReference type="SAM" id="MobiDB-lite"/>
    </source>
</evidence>
<feature type="region of interest" description="Disordered" evidence="2">
    <location>
        <begin position="48"/>
        <end position="99"/>
    </location>
</feature>
<dbReference type="SUPFAM" id="SSF63491">
    <property type="entry name" value="BAG domain"/>
    <property type="match status" value="1"/>
</dbReference>
<gene>
    <name evidence="5" type="primary">BAG3</name>
    <name evidence="5" type="synonym">bag3</name>
</gene>
<dbReference type="SMART" id="SM00264">
    <property type="entry name" value="BAG"/>
    <property type="match status" value="1"/>
</dbReference>
<dbReference type="SMART" id="SM00456">
    <property type="entry name" value="WW"/>
    <property type="match status" value="1"/>
</dbReference>
<dbReference type="InterPro" id="IPR039773">
    <property type="entry name" value="BAG_chaperone_regulator"/>
</dbReference>
<dbReference type="Gene3D" id="1.20.58.120">
    <property type="entry name" value="BAG domain"/>
    <property type="match status" value="1"/>
</dbReference>
<dbReference type="GeneTree" id="ENSGT00940000159204"/>
<dbReference type="GO" id="GO:0051087">
    <property type="term" value="F:protein-folding chaperone binding"/>
    <property type="evidence" value="ECO:0007669"/>
    <property type="project" value="InterPro"/>
</dbReference>
<accession>A0A8C4SWJ9</accession>
<protein>
    <submittedName>
        <fullName evidence="5">BCL2 associated athanogene 3</fullName>
    </submittedName>
</protein>
<dbReference type="PROSITE" id="PS50020">
    <property type="entry name" value="WW_DOMAIN_2"/>
    <property type="match status" value="1"/>
</dbReference>
<dbReference type="Proteomes" id="UP000694620">
    <property type="component" value="Unassembled WGS sequence"/>
</dbReference>
<sequence>MAQSFLPRSFCGLKRPPMVQMATNDPLPPGWEIKIDPHTGWPFFVDHNNRTTTWNDPRHDLKRERHSSNGPSASPQPTAQENYSPPVKEMKPPSLRPGYISIPVVHESLEQRQQHPFASYAQPGIARFKMESREQCPPPSHSGRSQSAIRESPPAEPQCTQSSPTSDPGLHGSELHHHLPSPPPPPPLPPPPPAHHHHHHQQQQPVHSGAPLQSGRPLSGGPQLLPGYISIPVIHEGVGGHTQHLHTHPPPHRPQHIVQPTEYSPVFHRVQPEDWSSPPARSQSPRERQSREASPTRIGTQLRPHSPIMSFPAAERPQAQHSVLLQGSPPASHPPAAVPLQASFKDMDTSPVAQRAPLEKSEAKIAKPIPLEAKPAPREAPSPVPVETEDTSPSHPGLLKVQLIVERVNKLEAEVGSFEGKKNDKRYLLLEELLTKELLALDSVDPEGRPDVRQARRDGVRKVQKILEGLEFIAEQNKAAGLVEEADLTGGKGDSPMIGDVETSMEKEIC</sequence>
<dbReference type="InterPro" id="IPR036020">
    <property type="entry name" value="WW_dom_sf"/>
</dbReference>
<keyword evidence="1" id="KW-0143">Chaperone</keyword>
<reference evidence="5" key="1">
    <citation type="submission" date="2025-08" db="UniProtKB">
        <authorList>
            <consortium name="Ensembl"/>
        </authorList>
    </citation>
    <scope>IDENTIFICATION</scope>
</reference>
<feature type="domain" description="BAG" evidence="4">
    <location>
        <begin position="397"/>
        <end position="474"/>
    </location>
</feature>
<feature type="compositionally biased region" description="Basic residues" evidence="2">
    <location>
        <begin position="243"/>
        <end position="255"/>
    </location>
</feature>
<dbReference type="InterPro" id="IPR001202">
    <property type="entry name" value="WW_dom"/>
</dbReference>
<dbReference type="Pfam" id="PF00397">
    <property type="entry name" value="WW"/>
    <property type="match status" value="1"/>
</dbReference>
<name>A0A8C4SWJ9_ERPCA</name>
<organism evidence="5 6">
    <name type="scientific">Erpetoichthys calabaricus</name>
    <name type="common">Rope fish</name>
    <name type="synonym">Calamoichthys calabaricus</name>
    <dbReference type="NCBI Taxonomy" id="27687"/>
    <lineage>
        <taxon>Eukaryota</taxon>
        <taxon>Metazoa</taxon>
        <taxon>Chordata</taxon>
        <taxon>Craniata</taxon>
        <taxon>Vertebrata</taxon>
        <taxon>Euteleostomi</taxon>
        <taxon>Actinopterygii</taxon>
        <taxon>Polypteriformes</taxon>
        <taxon>Polypteridae</taxon>
        <taxon>Erpetoichthys</taxon>
    </lineage>
</organism>
<dbReference type="InterPro" id="IPR003103">
    <property type="entry name" value="BAG_domain"/>
</dbReference>
<dbReference type="PROSITE" id="PS01159">
    <property type="entry name" value="WW_DOMAIN_1"/>
    <property type="match status" value="1"/>
</dbReference>
<evidence type="ECO:0000313" key="5">
    <source>
        <dbReference type="Ensembl" id="ENSECRP00000023740.1"/>
    </source>
</evidence>
<dbReference type="InterPro" id="IPR036533">
    <property type="entry name" value="BAG_dom_sf"/>
</dbReference>
<dbReference type="GO" id="GO:0050821">
    <property type="term" value="P:protein stabilization"/>
    <property type="evidence" value="ECO:0007669"/>
    <property type="project" value="TreeGrafter"/>
</dbReference>
<keyword evidence="6" id="KW-1185">Reference proteome</keyword>
<feature type="domain" description="WW" evidence="3">
    <location>
        <begin position="25"/>
        <end position="59"/>
    </location>
</feature>
<feature type="region of interest" description="Disordered" evidence="2">
    <location>
        <begin position="239"/>
        <end position="258"/>
    </location>
</feature>
<feature type="compositionally biased region" description="Pro residues" evidence="2">
    <location>
        <begin position="180"/>
        <end position="193"/>
    </location>
</feature>
<feature type="region of interest" description="Disordered" evidence="2">
    <location>
        <begin position="132"/>
        <end position="224"/>
    </location>
</feature>
<feature type="region of interest" description="Disordered" evidence="2">
    <location>
        <begin position="368"/>
        <end position="395"/>
    </location>
</feature>
<dbReference type="PANTHER" id="PTHR12329:SF12">
    <property type="entry name" value="BAG FAMILY MOLECULAR CHAPERONE REGULATOR 3"/>
    <property type="match status" value="1"/>
</dbReference>
<dbReference type="AlphaFoldDB" id="A0A8C4SWJ9"/>
<dbReference type="Pfam" id="PF02179">
    <property type="entry name" value="BAG"/>
    <property type="match status" value="1"/>
</dbReference>
<proteinExistence type="predicted"/>